<sequence>MAKPQITIRLSPTLLANLDNYVVKTGSSKTQVVVGALAKYLDCVEELPLTYKILELEKKLTNIETEIHQTKSQKD</sequence>
<accession>B7KJ03</accession>
<dbReference type="RefSeq" id="WP_015954443.1">
    <property type="nucleotide sequence ID" value="NC_011729.1"/>
</dbReference>
<gene>
    <name evidence="1" type="ordered locus">PCC7424_2418</name>
</gene>
<dbReference type="KEGG" id="cyc:PCC7424_2418"/>
<evidence type="ECO:0008006" key="3">
    <source>
        <dbReference type="Google" id="ProtNLM"/>
    </source>
</evidence>
<keyword evidence="2" id="KW-1185">Reference proteome</keyword>
<dbReference type="STRING" id="65393.PCC7424_2418"/>
<dbReference type="Proteomes" id="UP000002384">
    <property type="component" value="Chromosome"/>
</dbReference>
<name>B7KJ03_GLOC7</name>
<dbReference type="EMBL" id="CP001291">
    <property type="protein sequence ID" value="ACK70839.1"/>
    <property type="molecule type" value="Genomic_DNA"/>
</dbReference>
<evidence type="ECO:0000313" key="2">
    <source>
        <dbReference type="Proteomes" id="UP000002384"/>
    </source>
</evidence>
<evidence type="ECO:0000313" key="1">
    <source>
        <dbReference type="EMBL" id="ACK70839.1"/>
    </source>
</evidence>
<dbReference type="HOGENOM" id="CLU_199600_0_0_3"/>
<organism evidence="1 2">
    <name type="scientific">Gloeothece citriformis (strain PCC 7424)</name>
    <name type="common">Cyanothece sp. (strain PCC 7424)</name>
    <dbReference type="NCBI Taxonomy" id="65393"/>
    <lineage>
        <taxon>Bacteria</taxon>
        <taxon>Bacillati</taxon>
        <taxon>Cyanobacteriota</taxon>
        <taxon>Cyanophyceae</taxon>
        <taxon>Oscillatoriophycideae</taxon>
        <taxon>Chroococcales</taxon>
        <taxon>Aphanothecaceae</taxon>
        <taxon>Gloeothece</taxon>
        <taxon>Gloeothece citriformis</taxon>
    </lineage>
</organism>
<protein>
    <recommendedName>
        <fullName evidence="3">CopG domain protein DNA-binding domain protein</fullName>
    </recommendedName>
</protein>
<dbReference type="eggNOG" id="COG4710">
    <property type="taxonomic scope" value="Bacteria"/>
</dbReference>
<dbReference type="OrthoDB" id="517678at2"/>
<proteinExistence type="predicted"/>
<reference evidence="2" key="1">
    <citation type="journal article" date="2011" name="MBio">
        <title>Novel metabolic attributes of the genus Cyanothece, comprising a group of unicellular nitrogen-fixing Cyanobacteria.</title>
        <authorList>
            <person name="Bandyopadhyay A."/>
            <person name="Elvitigala T."/>
            <person name="Welsh E."/>
            <person name="Stockel J."/>
            <person name="Liberton M."/>
            <person name="Min H."/>
            <person name="Sherman L.A."/>
            <person name="Pakrasi H.B."/>
        </authorList>
    </citation>
    <scope>NUCLEOTIDE SEQUENCE [LARGE SCALE GENOMIC DNA]</scope>
    <source>
        <strain evidence="2">PCC 7424</strain>
    </source>
</reference>
<dbReference type="AlphaFoldDB" id="B7KJ03"/>